<organism evidence="3 4">
    <name type="scientific">Streptomyces physcomitrii</name>
    <dbReference type="NCBI Taxonomy" id="2724184"/>
    <lineage>
        <taxon>Bacteria</taxon>
        <taxon>Bacillati</taxon>
        <taxon>Actinomycetota</taxon>
        <taxon>Actinomycetes</taxon>
        <taxon>Kitasatosporales</taxon>
        <taxon>Streptomycetaceae</taxon>
        <taxon>Streptomyces</taxon>
    </lineage>
</organism>
<dbReference type="PIRSF" id="PIRSF037442">
    <property type="entry name" value="UCP037442_abhydr"/>
    <property type="match status" value="1"/>
</dbReference>
<dbReference type="InterPro" id="IPR017208">
    <property type="entry name" value="UCP037442_abhydr"/>
</dbReference>
<comment type="caution">
    <text evidence="3">The sequence shown here is derived from an EMBL/GenBank/DDBJ whole genome shotgun (WGS) entry which is preliminary data.</text>
</comment>
<name>A0ABX1GZR3_9ACTN</name>
<evidence type="ECO:0000256" key="1">
    <source>
        <dbReference type="SAM" id="MobiDB-lite"/>
    </source>
</evidence>
<proteinExistence type="predicted"/>
<dbReference type="Proteomes" id="UP000772196">
    <property type="component" value="Unassembled WGS sequence"/>
</dbReference>
<evidence type="ECO:0000259" key="2">
    <source>
        <dbReference type="Pfam" id="PF12146"/>
    </source>
</evidence>
<protein>
    <submittedName>
        <fullName evidence="3">Alpha/beta fold hydrolase</fullName>
    </submittedName>
</protein>
<evidence type="ECO:0000313" key="4">
    <source>
        <dbReference type="Proteomes" id="UP000772196"/>
    </source>
</evidence>
<dbReference type="RefSeq" id="WP_168536246.1">
    <property type="nucleotide sequence ID" value="NZ_JAAWWP010000002.1"/>
</dbReference>
<dbReference type="InterPro" id="IPR022742">
    <property type="entry name" value="Hydrolase_4"/>
</dbReference>
<keyword evidence="4" id="KW-1185">Reference proteome</keyword>
<dbReference type="GO" id="GO:0016787">
    <property type="term" value="F:hydrolase activity"/>
    <property type="evidence" value="ECO:0007669"/>
    <property type="project" value="UniProtKB-KW"/>
</dbReference>
<reference evidence="3 4" key="1">
    <citation type="submission" date="2020-04" db="EMBL/GenBank/DDBJ databases">
        <title>Phylogenetic Diversity and Antibacterial Activity against Ralstonia solanacearum of Endophytic Actinomycete Isolated from Moss.</title>
        <authorList>
            <person name="Zhuang X."/>
        </authorList>
    </citation>
    <scope>NUCLEOTIDE SEQUENCE [LARGE SCALE GENOMIC DNA]</scope>
    <source>
        <strain evidence="3 4">LD120</strain>
    </source>
</reference>
<feature type="domain" description="Serine aminopeptidase S33" evidence="2">
    <location>
        <begin position="20"/>
        <end position="136"/>
    </location>
</feature>
<dbReference type="EMBL" id="JAAWWP010000002">
    <property type="protein sequence ID" value="NKI40620.1"/>
    <property type="molecule type" value="Genomic_DNA"/>
</dbReference>
<dbReference type="Pfam" id="PF12146">
    <property type="entry name" value="Hydrolase_4"/>
    <property type="match status" value="1"/>
</dbReference>
<accession>A0ABX1GZR3</accession>
<feature type="region of interest" description="Disordered" evidence="1">
    <location>
        <begin position="278"/>
        <end position="333"/>
    </location>
</feature>
<dbReference type="Gene3D" id="3.40.50.1820">
    <property type="entry name" value="alpha/beta hydrolase"/>
    <property type="match status" value="1"/>
</dbReference>
<keyword evidence="3" id="KW-0378">Hydrolase</keyword>
<feature type="compositionally biased region" description="Low complexity" evidence="1">
    <location>
        <begin position="322"/>
        <end position="333"/>
    </location>
</feature>
<gene>
    <name evidence="3" type="ORF">HFV08_05010</name>
</gene>
<dbReference type="InterPro" id="IPR029058">
    <property type="entry name" value="AB_hydrolase_fold"/>
</dbReference>
<sequence>MNGVRHELLGEAHLTLPEGTPKAVIVLNPAMGVPATYYARFSAQLAGHGIAVVAAELRGQGASRPRSGRRTRHGYQQLIAHDVPETVAAVRAHFGPELPLYLLGHSLGGQISMLYATREHARTHVDGLVLVASGTAHFRAYPGLRRAGVLLFSQSAATLASVWGYWPGHRLGFGGRQPAMLMRDWARLARTGRFSPADADVDYEALLRETRLPVLAVSVAGDTQYSPRSAVDGLVRKLPPGVATRMHWRPSDGSRPGHLRWPRSADELATRIAEWTTELRAARPQRTPAPRQGPTAPPPTRVRPAQLRPAQLGPAQAELPGPARTPRTPAAES</sequence>
<dbReference type="SUPFAM" id="SSF53474">
    <property type="entry name" value="alpha/beta-Hydrolases"/>
    <property type="match status" value="1"/>
</dbReference>
<evidence type="ECO:0000313" key="3">
    <source>
        <dbReference type="EMBL" id="NKI40620.1"/>
    </source>
</evidence>
<feature type="compositionally biased region" description="Low complexity" evidence="1">
    <location>
        <begin position="282"/>
        <end position="294"/>
    </location>
</feature>